<feature type="domain" description="Ubiquitin-like protease family profile" evidence="7">
    <location>
        <begin position="993"/>
        <end position="1296"/>
    </location>
</feature>
<dbReference type="EMBL" id="FJUW01000003">
    <property type="protein sequence ID" value="CZS89431.1"/>
    <property type="molecule type" value="Genomic_DNA"/>
</dbReference>
<dbReference type="STRING" id="914237.A0A1E1JUP8"/>
<evidence type="ECO:0000256" key="1">
    <source>
        <dbReference type="ARBA" id="ARBA00005234"/>
    </source>
</evidence>
<keyword evidence="5" id="KW-0378">Hydrolase</keyword>
<proteinExistence type="inferred from homology"/>
<dbReference type="GO" id="GO:0005634">
    <property type="term" value="C:nucleus"/>
    <property type="evidence" value="ECO:0007669"/>
    <property type="project" value="TreeGrafter"/>
</dbReference>
<keyword evidence="2" id="KW-0597">Phosphoprotein</keyword>
<feature type="region of interest" description="Disordered" evidence="6">
    <location>
        <begin position="634"/>
        <end position="667"/>
    </location>
</feature>
<feature type="region of interest" description="Disordered" evidence="6">
    <location>
        <begin position="515"/>
        <end position="602"/>
    </location>
</feature>
<dbReference type="Proteomes" id="UP000178129">
    <property type="component" value="Unassembled WGS sequence"/>
</dbReference>
<feature type="region of interest" description="Disordered" evidence="6">
    <location>
        <begin position="1157"/>
        <end position="1177"/>
    </location>
</feature>
<feature type="compositionally biased region" description="Basic and acidic residues" evidence="6">
    <location>
        <begin position="1111"/>
        <end position="1127"/>
    </location>
</feature>
<feature type="compositionally biased region" description="Basic and acidic residues" evidence="6">
    <location>
        <begin position="1393"/>
        <end position="1412"/>
    </location>
</feature>
<sequence length="1770" mass="197298">MDAVHKEPDYVAEAELRNMIIELIRSESPTIPSIIHPQPDLLLDIGDMERPIAQLPTKPDIESTTLQQQKHISNGMAIYKDAVKRHTKAKTEADKLILAVKKLNKRSEFVVRQLDISLEDEDLGARLQEGTNRKRARSFSLKCCNHHNHLLDLISISAYDYDDERRIVRCHSEEVDPKPCARTRSLQFPGDTSASARTAEAGHNGDDMSERSSGTKRRLRSSSCLTVESPAKSLASANTSGTAEEEIANSAGQNEPVLIRGSSKRLRAYKVPQVVGKEAKEPETAVFPREETDALFTSNAHDEKKATTSSDAPKLRSWPFYARYQNPKINVFPDYGPRATIPEGAQHAEREMPIPGGPKPHNSLARPSQPKNNPTIRPHHSRTSLERPGLPKSFDLTGRDTSRSRGHDENPAKRQRSNDGSSRSPIDLEETWTRQSKHSEQASVRSGHSQTLQSRDTSASFGARDSNLQEIRKVDQTMKLPNLRQRKGAAMDKNPHMTLSVSNGHHRFAQQYVGEDENDRISDYGSSTKPGGSLSKRGETLTGWEGTSSQGPPRQAANGGSRIPSRGMETEEVSRHFRPNGGRAEKGLDQLSQGDQDELSVDTRGDVEHGKVTQKLPKHNRVVKGAFSKTRVPSFELEDSSEDDLSKKADIQPTKYGPTKANNQRKHDIESFQVHQVLSETMKWLLPAALSQWALEINKSMGTLSVIDASEQLVFQFPTKDVEKFEFANGNSLVVLHKSRAVNSVRDTKIFIEMHSYDDFQQLFQSLKSLHPTISRLPKETFVLSFSPARIILTVIFISSKDYLKNCFRNIAEKQIPPKRPRTIAPEEPDDIRLARANEARRMKARMDTAQNTKKAGQGAYGTRQRNGSLENGPRSEGLAMKMRGRSDSNEFHEIDGHPRMSNAAATLLPGAFYGTYEILRANGVEGHGTRSSGKAIAPIDTSPSYRQSPRQQLQPRSSSPEPDRWTFANPDWVEKENWQTSVIYPPEGKNKASVDLQDIQRLDEGEFLNDNLIVFYLRWLEDHLAKDSPELASRIYFTNTFFYERLTKNVKGKSGGINYEAVERWTSKIDLLKYDYIVVPVNETVHWYVAIICNAPKLLKQPSSQEDASQPEKNRNPEDDSNKVELEEQAVSSPLKLPEEEGPDEVDVAVKELNLEESASKLPTPDTPETISDPSAAVDDLNTTQTVNLDSPIADIVSDVIDQKPSHLRQGKRKSLPPTRKYNPDDPRIITLDSLGLAHSPTCTNLKRYLMQEIKAKKNIEIEDPGALGTKAKNIPQQNNHCDCGLFLLTYIEEFLKKPDSFVSDILQQNDQDFTEWRSASDMRKHIRDLLFDLQRQQIAAADKSKKEKSKAKQAAKAADKSALASPSKPASREPTKSTHVSPSPGLGQDVVDSREPYHEKAEKRSEEPPRSVESSQQVGLGLSRKAEIPRSNEAELRDSEVHGVPRETPSLSTTLFGKVQSIINHALGSEMKPQPIVVDDSQDMDQDTQESATPSPVKKARKRKASRAPSPEDSREPKLSRASESIEIPESPSQEFAKMHSSAKESSHKMFMNPHPLLDSSQGEEEDHRQTSHFSERPPMNIEEFGRKLKAAKRFGSGYGAPELNAIETDNPITSSDVVNLIDPSPERAHNKLNLSRQQQDDDDDMLLPNDTTSPSAVAPQGPPNPRLLSSSPPSFSDVSVIEGPVKNQSRDKVAQSSPRSAKRVSSSAAEMESSSAKRRRHDVINLAGDSPKAKQKGPDTRFRDASDAAIMGERVLRRLPISKNSFV</sequence>
<dbReference type="InterPro" id="IPR003653">
    <property type="entry name" value="Peptidase_C48_C"/>
</dbReference>
<feature type="compositionally biased region" description="Basic and acidic residues" evidence="6">
    <location>
        <begin position="1426"/>
        <end position="1447"/>
    </location>
</feature>
<evidence type="ECO:0000256" key="5">
    <source>
        <dbReference type="ARBA" id="ARBA00022801"/>
    </source>
</evidence>
<feature type="compositionally biased region" description="Low complexity" evidence="6">
    <location>
        <begin position="943"/>
        <end position="961"/>
    </location>
</feature>
<dbReference type="InParanoid" id="A0A1E1JUP8"/>
<evidence type="ECO:0000256" key="3">
    <source>
        <dbReference type="ARBA" id="ARBA00022670"/>
    </source>
</evidence>
<dbReference type="PANTHER" id="PTHR46896">
    <property type="entry name" value="SENTRIN-SPECIFIC PROTEASE"/>
    <property type="match status" value="1"/>
</dbReference>
<evidence type="ECO:0000313" key="8">
    <source>
        <dbReference type="EMBL" id="CZS89431.1"/>
    </source>
</evidence>
<feature type="region of interest" description="Disordered" evidence="6">
    <location>
        <begin position="1343"/>
        <end position="1584"/>
    </location>
</feature>
<comment type="caution">
    <text evidence="8">The sequence shown here is derived from an EMBL/GenBank/DDBJ whole genome shotgun (WGS) entry which is preliminary data.</text>
</comment>
<keyword evidence="9" id="KW-1185">Reference proteome</keyword>
<feature type="region of interest" description="Disordered" evidence="6">
    <location>
        <begin position="181"/>
        <end position="259"/>
    </location>
</feature>
<dbReference type="GO" id="GO:0070139">
    <property type="term" value="F:SUMO-specific endopeptidase activity"/>
    <property type="evidence" value="ECO:0007669"/>
    <property type="project" value="TreeGrafter"/>
</dbReference>
<evidence type="ECO:0000313" key="9">
    <source>
        <dbReference type="Proteomes" id="UP000178129"/>
    </source>
</evidence>
<dbReference type="GO" id="GO:0005737">
    <property type="term" value="C:cytoplasm"/>
    <property type="evidence" value="ECO:0007669"/>
    <property type="project" value="TreeGrafter"/>
</dbReference>
<feature type="compositionally biased region" description="Low complexity" evidence="6">
    <location>
        <begin position="1356"/>
        <end position="1371"/>
    </location>
</feature>
<evidence type="ECO:0000256" key="4">
    <source>
        <dbReference type="ARBA" id="ARBA00022786"/>
    </source>
</evidence>
<feature type="compositionally biased region" description="Basic residues" evidence="6">
    <location>
        <begin position="1207"/>
        <end position="1216"/>
    </location>
</feature>
<dbReference type="SUPFAM" id="SSF54001">
    <property type="entry name" value="Cysteine proteinases"/>
    <property type="match status" value="1"/>
</dbReference>
<evidence type="ECO:0000256" key="6">
    <source>
        <dbReference type="SAM" id="MobiDB-lite"/>
    </source>
</evidence>
<feature type="region of interest" description="Disordered" evidence="6">
    <location>
        <begin position="1599"/>
        <end position="1749"/>
    </location>
</feature>
<dbReference type="Gene3D" id="1.10.418.20">
    <property type="match status" value="2"/>
</dbReference>
<protein>
    <recommendedName>
        <fullName evidence="7">Ubiquitin-like protease family profile domain-containing protein</fullName>
    </recommendedName>
</protein>
<feature type="region of interest" description="Disordered" evidence="6">
    <location>
        <begin position="926"/>
        <end position="967"/>
    </location>
</feature>
<feature type="compositionally biased region" description="Polar residues" evidence="6">
    <location>
        <begin position="441"/>
        <end position="460"/>
    </location>
</feature>
<keyword evidence="3" id="KW-0645">Protease</keyword>
<keyword evidence="4" id="KW-0833">Ubl conjugation pathway</keyword>
<feature type="compositionally biased region" description="Basic and acidic residues" evidence="6">
    <location>
        <begin position="397"/>
        <end position="412"/>
    </location>
</feature>
<reference evidence="9" key="1">
    <citation type="submission" date="2016-03" db="EMBL/GenBank/DDBJ databases">
        <authorList>
            <person name="Ploux O."/>
        </authorList>
    </citation>
    <scope>NUCLEOTIDE SEQUENCE [LARGE SCALE GENOMIC DNA]</scope>
    <source>
        <strain evidence="9">UK7</strain>
    </source>
</reference>
<dbReference type="Gene3D" id="3.30.310.130">
    <property type="entry name" value="Ubiquitin-related"/>
    <property type="match status" value="1"/>
</dbReference>
<feature type="region of interest" description="Disordered" evidence="6">
    <location>
        <begin position="845"/>
        <end position="877"/>
    </location>
</feature>
<feature type="region of interest" description="Disordered" evidence="6">
    <location>
        <begin position="1101"/>
        <end position="1145"/>
    </location>
</feature>
<feature type="compositionally biased region" description="Low complexity" evidence="6">
    <location>
        <begin position="1669"/>
        <end position="1679"/>
    </location>
</feature>
<dbReference type="InterPro" id="IPR051947">
    <property type="entry name" value="Sentrin-specific_protease"/>
</dbReference>
<organism evidence="8 9">
    <name type="scientific">Rhynchosporium graminicola</name>
    <dbReference type="NCBI Taxonomy" id="2792576"/>
    <lineage>
        <taxon>Eukaryota</taxon>
        <taxon>Fungi</taxon>
        <taxon>Dikarya</taxon>
        <taxon>Ascomycota</taxon>
        <taxon>Pezizomycotina</taxon>
        <taxon>Leotiomycetes</taxon>
        <taxon>Helotiales</taxon>
        <taxon>Ploettnerulaceae</taxon>
        <taxon>Rhynchosporium</taxon>
    </lineage>
</organism>
<dbReference type="GO" id="GO:0006508">
    <property type="term" value="P:proteolysis"/>
    <property type="evidence" value="ECO:0007669"/>
    <property type="project" value="UniProtKB-KW"/>
</dbReference>
<accession>A0A1E1JUP8</accession>
<comment type="similarity">
    <text evidence="1">Belongs to the peptidase C48 family.</text>
</comment>
<feature type="compositionally biased region" description="Polar residues" evidence="6">
    <location>
        <begin position="184"/>
        <end position="196"/>
    </location>
</feature>
<feature type="compositionally biased region" description="Low complexity" evidence="6">
    <location>
        <begin position="1699"/>
        <end position="1717"/>
    </location>
</feature>
<dbReference type="Pfam" id="PF02902">
    <property type="entry name" value="Peptidase_C48"/>
    <property type="match status" value="1"/>
</dbReference>
<dbReference type="InterPro" id="IPR038765">
    <property type="entry name" value="Papain-like_cys_pep_sf"/>
</dbReference>
<evidence type="ECO:0000256" key="2">
    <source>
        <dbReference type="ARBA" id="ARBA00022553"/>
    </source>
</evidence>
<gene>
    <name evidence="8" type="ORF">RCO7_09009</name>
</gene>
<feature type="compositionally biased region" description="Low complexity" evidence="6">
    <location>
        <begin position="1525"/>
        <end position="1537"/>
    </location>
</feature>
<feature type="compositionally biased region" description="Basic and acidic residues" evidence="6">
    <location>
        <begin position="1568"/>
        <end position="1578"/>
    </location>
</feature>
<dbReference type="GO" id="GO:0016926">
    <property type="term" value="P:protein desumoylation"/>
    <property type="evidence" value="ECO:0007669"/>
    <property type="project" value="TreeGrafter"/>
</dbReference>
<name>A0A1E1JUP8_9HELO</name>
<dbReference type="PANTHER" id="PTHR46896:SF3">
    <property type="entry name" value="FI06413P-RELATED"/>
    <property type="match status" value="1"/>
</dbReference>
<feature type="compositionally biased region" description="Polar residues" evidence="6">
    <location>
        <begin position="365"/>
        <end position="375"/>
    </location>
</feature>
<feature type="compositionally biased region" description="Basic and acidic residues" evidence="6">
    <location>
        <begin position="1739"/>
        <end position="1749"/>
    </location>
</feature>
<feature type="region of interest" description="Disordered" evidence="6">
    <location>
        <begin position="349"/>
        <end position="469"/>
    </location>
</feature>
<evidence type="ECO:0000259" key="7">
    <source>
        <dbReference type="PROSITE" id="PS50600"/>
    </source>
</evidence>
<dbReference type="PROSITE" id="PS50600">
    <property type="entry name" value="ULP_PROTEASE"/>
    <property type="match status" value="1"/>
</dbReference>
<feature type="region of interest" description="Disordered" evidence="6">
    <location>
        <begin position="1205"/>
        <end position="1226"/>
    </location>
</feature>
<feature type="compositionally biased region" description="Basic and acidic residues" evidence="6">
    <location>
        <begin position="1512"/>
        <end position="1523"/>
    </location>
</feature>